<dbReference type="Proteomes" id="UP000323129">
    <property type="component" value="Unassembled WGS sequence"/>
</dbReference>
<protein>
    <recommendedName>
        <fullName evidence="3">Integrase</fullName>
    </recommendedName>
</protein>
<name>A0ABY3MGP8_AERVE</name>
<dbReference type="EMBL" id="NQMC01000083">
    <property type="protein sequence ID" value="TYD40894.1"/>
    <property type="molecule type" value="Genomic_DNA"/>
</dbReference>
<gene>
    <name evidence="1" type="ORF">CJF24_19730</name>
</gene>
<dbReference type="RefSeq" id="WP_115545103.1">
    <property type="nucleotide sequence ID" value="NZ_NMUR01000078.1"/>
</dbReference>
<evidence type="ECO:0000313" key="1">
    <source>
        <dbReference type="EMBL" id="TYD40894.1"/>
    </source>
</evidence>
<keyword evidence="2" id="KW-1185">Reference proteome</keyword>
<evidence type="ECO:0000313" key="2">
    <source>
        <dbReference type="Proteomes" id="UP000323129"/>
    </source>
</evidence>
<organism evidence="1 2">
    <name type="scientific">Aeromonas veronii</name>
    <dbReference type="NCBI Taxonomy" id="654"/>
    <lineage>
        <taxon>Bacteria</taxon>
        <taxon>Pseudomonadati</taxon>
        <taxon>Pseudomonadota</taxon>
        <taxon>Gammaproteobacteria</taxon>
        <taxon>Aeromonadales</taxon>
        <taxon>Aeromonadaceae</taxon>
        <taxon>Aeromonas</taxon>
    </lineage>
</organism>
<accession>A0ABY3MGP8</accession>
<sequence>MSVLTIKPQQAAAAIQAAGCFGIPELKNPRYLACFKDGRKAHLKAALANQIADPKAIPLYSHHQTRQSLFEKGWRSVTELDRLRARARHCQPPLFQPQKKEVHHA</sequence>
<proteinExistence type="predicted"/>
<comment type="caution">
    <text evidence="1">The sequence shown here is derived from an EMBL/GenBank/DDBJ whole genome shotgun (WGS) entry which is preliminary data.</text>
</comment>
<reference evidence="1 2" key="1">
    <citation type="submission" date="2017-08" db="EMBL/GenBank/DDBJ databases">
        <title>Aeromonas veronii bv sobria strain NS22 whole genome sequencing.</title>
        <authorList>
            <person name="Katharios P."/>
            <person name="Ha V.Q."/>
            <person name="Smyrli M."/>
        </authorList>
    </citation>
    <scope>NUCLEOTIDE SEQUENCE [LARGE SCALE GENOMIC DNA]</scope>
    <source>
        <strain evidence="1 2">NS22</strain>
    </source>
</reference>
<evidence type="ECO:0008006" key="3">
    <source>
        <dbReference type="Google" id="ProtNLM"/>
    </source>
</evidence>